<dbReference type="PANTHER" id="PTHR30204:SF58">
    <property type="entry name" value="HTH-TYPE TRANSCRIPTIONAL REGULATOR YFMP"/>
    <property type="match status" value="1"/>
</dbReference>
<dbReference type="CDD" id="cd04766">
    <property type="entry name" value="HTH_HspR"/>
    <property type="match status" value="1"/>
</dbReference>
<dbReference type="PROSITE" id="PS50937">
    <property type="entry name" value="HTH_MERR_2"/>
    <property type="match status" value="1"/>
</dbReference>
<sequence length="184" mass="20596">MAIDFTQPVFVISVAAELADMHPQTLRQYDRMGLVTPSRASGRARRYSQLDVQKLRQIQELSQEGVSLEGIKRIIQLENQVQALQTRVTELSEELERERRARQERDMIFTAGSAGDVVRMARGTRRSPRKVSQALMLYRPAKPEAAATGRDAILGRDTAPGWDAASARRDATSSSTTKRRGSQK</sequence>
<proteinExistence type="predicted"/>
<feature type="coiled-coil region" evidence="2">
    <location>
        <begin position="74"/>
        <end position="101"/>
    </location>
</feature>
<evidence type="ECO:0000313" key="6">
    <source>
        <dbReference type="Proteomes" id="UP000192929"/>
    </source>
</evidence>
<dbReference type="EMBL" id="FXAC01000002">
    <property type="protein sequence ID" value="SME93322.1"/>
    <property type="molecule type" value="Genomic_DNA"/>
</dbReference>
<protein>
    <submittedName>
        <fullName evidence="5">MerR family transcriptional regulator, heat shock protein HspR</fullName>
    </submittedName>
</protein>
<dbReference type="RefSeq" id="WP_085106164.1">
    <property type="nucleotide sequence ID" value="NZ_FXAC01000002.1"/>
</dbReference>
<dbReference type="NCBIfam" id="NF047375">
    <property type="entry name" value="HeatShock_HspR"/>
    <property type="match status" value="1"/>
</dbReference>
<evidence type="ECO:0000313" key="5">
    <source>
        <dbReference type="EMBL" id="SME93322.1"/>
    </source>
</evidence>
<dbReference type="InterPro" id="IPR009061">
    <property type="entry name" value="DNA-bd_dom_put_sf"/>
</dbReference>
<feature type="region of interest" description="Disordered" evidence="3">
    <location>
        <begin position="140"/>
        <end position="184"/>
    </location>
</feature>
<gene>
    <name evidence="5" type="ORF">SAMN06296028_102106</name>
</gene>
<dbReference type="Proteomes" id="UP000192929">
    <property type="component" value="Unassembled WGS sequence"/>
</dbReference>
<name>A0A1X7CBD0_9MICC</name>
<organism evidence="5 6">
    <name type="scientific">Kocuria marina subsp. indica</name>
    <dbReference type="NCBI Taxonomy" id="1049583"/>
    <lineage>
        <taxon>Bacteria</taxon>
        <taxon>Bacillati</taxon>
        <taxon>Actinomycetota</taxon>
        <taxon>Actinomycetes</taxon>
        <taxon>Micrococcales</taxon>
        <taxon>Micrococcaceae</taxon>
        <taxon>Kocuria</taxon>
    </lineage>
</organism>
<keyword evidence="6" id="KW-1185">Reference proteome</keyword>
<dbReference type="GO" id="GO:0003700">
    <property type="term" value="F:DNA-binding transcription factor activity"/>
    <property type="evidence" value="ECO:0007669"/>
    <property type="project" value="InterPro"/>
</dbReference>
<keyword evidence="1" id="KW-0238">DNA-binding</keyword>
<evidence type="ECO:0000256" key="3">
    <source>
        <dbReference type="SAM" id="MobiDB-lite"/>
    </source>
</evidence>
<dbReference type="SMART" id="SM00422">
    <property type="entry name" value="HTH_MERR"/>
    <property type="match status" value="1"/>
</dbReference>
<dbReference type="InterPro" id="IPR047057">
    <property type="entry name" value="MerR_fam"/>
</dbReference>
<keyword evidence="5" id="KW-0346">Stress response</keyword>
<dbReference type="SUPFAM" id="SSF46955">
    <property type="entry name" value="Putative DNA-binding domain"/>
    <property type="match status" value="1"/>
</dbReference>
<keyword evidence="2" id="KW-0175">Coiled coil</keyword>
<feature type="domain" description="HTH merR-type" evidence="4">
    <location>
        <begin position="9"/>
        <end position="77"/>
    </location>
</feature>
<dbReference type="Pfam" id="PF13411">
    <property type="entry name" value="MerR_1"/>
    <property type="match status" value="1"/>
</dbReference>
<evidence type="ECO:0000259" key="4">
    <source>
        <dbReference type="PROSITE" id="PS50937"/>
    </source>
</evidence>
<reference evidence="6" key="1">
    <citation type="submission" date="2017-04" db="EMBL/GenBank/DDBJ databases">
        <authorList>
            <person name="Varghese N."/>
            <person name="Submissions S."/>
        </authorList>
    </citation>
    <scope>NUCLEOTIDE SEQUENCE [LARGE SCALE GENOMIC DNA]</scope>
    <source>
        <strain evidence="6">NIO-1021</strain>
    </source>
</reference>
<evidence type="ECO:0000256" key="1">
    <source>
        <dbReference type="ARBA" id="ARBA00023125"/>
    </source>
</evidence>
<evidence type="ECO:0000256" key="2">
    <source>
        <dbReference type="SAM" id="Coils"/>
    </source>
</evidence>
<dbReference type="AlphaFoldDB" id="A0A1X7CBD0"/>
<dbReference type="GO" id="GO:0003677">
    <property type="term" value="F:DNA binding"/>
    <property type="evidence" value="ECO:0007669"/>
    <property type="project" value="UniProtKB-KW"/>
</dbReference>
<dbReference type="PANTHER" id="PTHR30204">
    <property type="entry name" value="REDOX-CYCLING DRUG-SENSING TRANSCRIPTIONAL ACTIVATOR SOXR"/>
    <property type="match status" value="1"/>
</dbReference>
<dbReference type="Gene3D" id="1.10.1660.10">
    <property type="match status" value="1"/>
</dbReference>
<accession>A0A1X7CBD0</accession>
<dbReference type="InterPro" id="IPR000551">
    <property type="entry name" value="MerR-type_HTH_dom"/>
</dbReference>